<keyword evidence="2" id="KW-1185">Reference proteome</keyword>
<feature type="region of interest" description="Disordered" evidence="1">
    <location>
        <begin position="1"/>
        <end position="38"/>
    </location>
</feature>
<dbReference type="WBParaSite" id="nRc.2.0.1.t03922-RA">
    <property type="protein sequence ID" value="nRc.2.0.1.t03922-RA"/>
    <property type="gene ID" value="nRc.2.0.1.g03922"/>
</dbReference>
<evidence type="ECO:0000313" key="3">
    <source>
        <dbReference type="WBParaSite" id="nRc.2.0.1.t03922-RA"/>
    </source>
</evidence>
<feature type="compositionally biased region" description="Basic and acidic residues" evidence="1">
    <location>
        <begin position="8"/>
        <end position="21"/>
    </location>
</feature>
<protein>
    <submittedName>
        <fullName evidence="3">Uncharacterized protein</fullName>
    </submittedName>
</protein>
<sequence length="105" mass="11939">MKKVTRHMKQDRESSKEERKNNVKKNKKEKFGRIEKDKDEEVKATAKMKIVAAICDFSDLLLNVADNCSRRELSAAELFFGKFVDNEKTYAEAFSSSSTTPSSPA</sequence>
<name>A0A915HRC8_ROMCU</name>
<evidence type="ECO:0000313" key="2">
    <source>
        <dbReference type="Proteomes" id="UP000887565"/>
    </source>
</evidence>
<dbReference type="Proteomes" id="UP000887565">
    <property type="component" value="Unplaced"/>
</dbReference>
<accession>A0A915HRC8</accession>
<reference evidence="3" key="1">
    <citation type="submission" date="2022-11" db="UniProtKB">
        <authorList>
            <consortium name="WormBaseParasite"/>
        </authorList>
    </citation>
    <scope>IDENTIFICATION</scope>
</reference>
<organism evidence="2 3">
    <name type="scientific">Romanomermis culicivorax</name>
    <name type="common">Nematode worm</name>
    <dbReference type="NCBI Taxonomy" id="13658"/>
    <lineage>
        <taxon>Eukaryota</taxon>
        <taxon>Metazoa</taxon>
        <taxon>Ecdysozoa</taxon>
        <taxon>Nematoda</taxon>
        <taxon>Enoplea</taxon>
        <taxon>Dorylaimia</taxon>
        <taxon>Mermithida</taxon>
        <taxon>Mermithoidea</taxon>
        <taxon>Mermithidae</taxon>
        <taxon>Romanomermis</taxon>
    </lineage>
</organism>
<evidence type="ECO:0000256" key="1">
    <source>
        <dbReference type="SAM" id="MobiDB-lite"/>
    </source>
</evidence>
<dbReference type="AlphaFoldDB" id="A0A915HRC8"/>
<feature type="compositionally biased region" description="Basic and acidic residues" evidence="1">
    <location>
        <begin position="29"/>
        <end position="38"/>
    </location>
</feature>
<proteinExistence type="predicted"/>